<dbReference type="GO" id="GO:0008168">
    <property type="term" value="F:methyltransferase activity"/>
    <property type="evidence" value="ECO:0007669"/>
    <property type="project" value="UniProtKB-KW"/>
</dbReference>
<sequence>MTRVLTARTVNGIACYSPDVAESYADYPDAAFEVTDAEVERSFWVRSRNRLFGWLVQQDVTRLGRANLLDIGCGTGSFLGKIIDMPGLSATGSEIYLSGLKIAQKRQPRAEFIQFDVTQGVLDRQFDIITAFDVLEHVEQDEAGFRNIHDMLSDDGTYIMSVPQHAFLWSRLDEIVHHKRRYSRADLLTKLIAVGFEPQRVTSQVFFLFPLVVVSRLLDRSISGAAPTDDAQALLARVSFPRPVNWLFDKIMRLDEALIRMGLSLPFGSTLIVVARKSGA</sequence>
<dbReference type="SUPFAM" id="SSF53335">
    <property type="entry name" value="S-adenosyl-L-methionine-dependent methyltransferases"/>
    <property type="match status" value="1"/>
</dbReference>
<dbReference type="Gene3D" id="3.40.50.150">
    <property type="entry name" value="Vaccinia Virus protein VP39"/>
    <property type="match status" value="1"/>
</dbReference>
<keyword evidence="2" id="KW-1185">Reference proteome</keyword>
<keyword evidence="1" id="KW-0489">Methyltransferase</keyword>
<dbReference type="Pfam" id="PF13489">
    <property type="entry name" value="Methyltransf_23"/>
    <property type="match status" value="1"/>
</dbReference>
<dbReference type="EC" id="2.1.-.-" evidence="1"/>
<dbReference type="GO" id="GO:0032259">
    <property type="term" value="P:methylation"/>
    <property type="evidence" value="ECO:0007669"/>
    <property type="project" value="UniProtKB-KW"/>
</dbReference>
<proteinExistence type="predicted"/>
<reference evidence="2" key="1">
    <citation type="submission" date="2023-05" db="EMBL/GenBank/DDBJ databases">
        <title>Sedimentitalea sp. nov. JM2-8.</title>
        <authorList>
            <person name="Huang J."/>
        </authorList>
    </citation>
    <scope>NUCLEOTIDE SEQUENCE [LARGE SCALE GENOMIC DNA]</scope>
    <source>
        <strain evidence="2">KHS03</strain>
    </source>
</reference>
<dbReference type="InterPro" id="IPR029063">
    <property type="entry name" value="SAM-dependent_MTases_sf"/>
</dbReference>
<dbReference type="CDD" id="cd02440">
    <property type="entry name" value="AdoMet_MTases"/>
    <property type="match status" value="1"/>
</dbReference>
<keyword evidence="1" id="KW-0808">Transferase</keyword>
<accession>A0ABU3VE01</accession>
<protein>
    <submittedName>
        <fullName evidence="1">Class I SAM-dependent methyltransferase</fullName>
        <ecNumber evidence="1">2.1.-.-</ecNumber>
    </submittedName>
</protein>
<dbReference type="PANTHER" id="PTHR43861">
    <property type="entry name" value="TRANS-ACONITATE 2-METHYLTRANSFERASE-RELATED"/>
    <property type="match status" value="1"/>
</dbReference>
<dbReference type="EMBL" id="JASMWN010000007">
    <property type="protein sequence ID" value="MDU9004318.1"/>
    <property type="molecule type" value="Genomic_DNA"/>
</dbReference>
<dbReference type="RefSeq" id="WP_316775938.1">
    <property type="nucleotide sequence ID" value="NZ_JASMWN010000007.1"/>
</dbReference>
<evidence type="ECO:0000313" key="2">
    <source>
        <dbReference type="Proteomes" id="UP001255416"/>
    </source>
</evidence>
<organism evidence="1 2">
    <name type="scientific">Sedimentitalea todarodis</name>
    <dbReference type="NCBI Taxonomy" id="1631240"/>
    <lineage>
        <taxon>Bacteria</taxon>
        <taxon>Pseudomonadati</taxon>
        <taxon>Pseudomonadota</taxon>
        <taxon>Alphaproteobacteria</taxon>
        <taxon>Rhodobacterales</taxon>
        <taxon>Paracoccaceae</taxon>
        <taxon>Sedimentitalea</taxon>
    </lineage>
</organism>
<dbReference type="Proteomes" id="UP001255416">
    <property type="component" value="Unassembled WGS sequence"/>
</dbReference>
<evidence type="ECO:0000313" key="1">
    <source>
        <dbReference type="EMBL" id="MDU9004318.1"/>
    </source>
</evidence>
<dbReference type="PANTHER" id="PTHR43861:SF6">
    <property type="entry name" value="METHYLTRANSFERASE TYPE 11"/>
    <property type="match status" value="1"/>
</dbReference>
<comment type="caution">
    <text evidence="1">The sequence shown here is derived from an EMBL/GenBank/DDBJ whole genome shotgun (WGS) entry which is preliminary data.</text>
</comment>
<name>A0ABU3VE01_9RHOB</name>
<gene>
    <name evidence="1" type="ORF">QO231_10685</name>
</gene>